<evidence type="ECO:0000259" key="8">
    <source>
        <dbReference type="Pfam" id="PF17676"/>
    </source>
</evidence>
<dbReference type="InterPro" id="IPR029062">
    <property type="entry name" value="Class_I_gatase-like"/>
</dbReference>
<dbReference type="InterPro" id="IPR027478">
    <property type="entry name" value="LdcA_N"/>
</dbReference>
<dbReference type="SUPFAM" id="SSF52317">
    <property type="entry name" value="Class I glutamine amidotransferase-like"/>
    <property type="match status" value="1"/>
</dbReference>
<dbReference type="Pfam" id="PF17676">
    <property type="entry name" value="Peptidase_S66C"/>
    <property type="match status" value="1"/>
</dbReference>
<dbReference type="PANTHER" id="PTHR30237">
    <property type="entry name" value="MURAMOYLTETRAPEPTIDE CARBOXYPEPTIDASE"/>
    <property type="match status" value="1"/>
</dbReference>
<dbReference type="PANTHER" id="PTHR30237:SF2">
    <property type="entry name" value="MUREIN TETRAPEPTIDE CARBOXYPEPTIDASE"/>
    <property type="match status" value="1"/>
</dbReference>
<dbReference type="InterPro" id="IPR040449">
    <property type="entry name" value="Peptidase_S66_N"/>
</dbReference>
<dbReference type="CDD" id="cd07025">
    <property type="entry name" value="Peptidase_S66"/>
    <property type="match status" value="1"/>
</dbReference>
<dbReference type="SUPFAM" id="SSF141986">
    <property type="entry name" value="LD-carboxypeptidase A C-terminal domain-like"/>
    <property type="match status" value="1"/>
</dbReference>
<dbReference type="AlphaFoldDB" id="A0A2T2XFB8"/>
<keyword evidence="4" id="KW-0378">Hydrolase</keyword>
<evidence type="ECO:0000313" key="10">
    <source>
        <dbReference type="Proteomes" id="UP000242972"/>
    </source>
</evidence>
<dbReference type="InterPro" id="IPR003507">
    <property type="entry name" value="S66_fam"/>
</dbReference>
<feature type="domain" description="LD-carboxypeptidase N-terminal" evidence="7">
    <location>
        <begin position="14"/>
        <end position="131"/>
    </location>
</feature>
<keyword evidence="3" id="KW-0645">Protease</keyword>
<dbReference type="PIRSF" id="PIRSF028757">
    <property type="entry name" value="LD-carboxypeptidase"/>
    <property type="match status" value="1"/>
</dbReference>
<dbReference type="GO" id="GO:0006508">
    <property type="term" value="P:proteolysis"/>
    <property type="evidence" value="ECO:0007669"/>
    <property type="project" value="UniProtKB-KW"/>
</dbReference>
<feature type="active site" description="Charge relay system" evidence="6">
    <location>
        <position position="276"/>
    </location>
</feature>
<gene>
    <name evidence="9" type="ORF">C7B46_11000</name>
</gene>
<dbReference type="InterPro" id="IPR027461">
    <property type="entry name" value="Carboxypeptidase_A_C_sf"/>
</dbReference>
<keyword evidence="2 9" id="KW-0121">Carboxypeptidase</keyword>
<dbReference type="Gene3D" id="3.40.50.10740">
    <property type="entry name" value="Class I glutamine amidotransferase-like"/>
    <property type="match status" value="1"/>
</dbReference>
<sequence>MPKIPQALHEGSHIRIVATAGRVDAARLELGLTTLSKRGYRVTLGEHVFHQWGYLAGQDQDRAQDLMDAILDDTVDAIFLARGGWGSTRTFPYLDRLDWNQVRPKIILGYSDITALHLYFQGRYDWVTFHGPIAEMDWSTQNGDDALQLLTGGYGPIGDTALEPMNSWTPDHMENTSWTGGNLSLVAESLGTPYAVQPRGKILYLEEVNEPIYRIDRMMTHLWLSGALLAAKGVVFGEATQCDPPKDIMEYTAAHVVRDICQRARIPLWWGLPAGHGPRKVTVPLGIDLSIKDHQVWLEQPAVTANG</sequence>
<evidence type="ECO:0000256" key="6">
    <source>
        <dbReference type="PIRSR" id="PIRSR028757-1"/>
    </source>
</evidence>
<dbReference type="InterPro" id="IPR040921">
    <property type="entry name" value="Peptidase_S66C"/>
</dbReference>
<evidence type="ECO:0000256" key="2">
    <source>
        <dbReference type="ARBA" id="ARBA00022645"/>
    </source>
</evidence>
<accession>A0A2T2XFB8</accession>
<organism evidence="9 10">
    <name type="scientific">Sulfobacillus benefaciens</name>
    <dbReference type="NCBI Taxonomy" id="453960"/>
    <lineage>
        <taxon>Bacteria</taxon>
        <taxon>Bacillati</taxon>
        <taxon>Bacillota</taxon>
        <taxon>Clostridia</taxon>
        <taxon>Eubacteriales</taxon>
        <taxon>Clostridiales Family XVII. Incertae Sedis</taxon>
        <taxon>Sulfobacillus</taxon>
    </lineage>
</organism>
<proteinExistence type="inferred from homology"/>
<dbReference type="GO" id="GO:0004180">
    <property type="term" value="F:carboxypeptidase activity"/>
    <property type="evidence" value="ECO:0007669"/>
    <property type="project" value="UniProtKB-KW"/>
</dbReference>
<dbReference type="EMBL" id="PXYW01000025">
    <property type="protein sequence ID" value="PSR33179.1"/>
    <property type="molecule type" value="Genomic_DNA"/>
</dbReference>
<comment type="similarity">
    <text evidence="1">Belongs to the peptidase S66 family.</text>
</comment>
<keyword evidence="5" id="KW-0720">Serine protease</keyword>
<dbReference type="GO" id="GO:0008236">
    <property type="term" value="F:serine-type peptidase activity"/>
    <property type="evidence" value="ECO:0007669"/>
    <property type="project" value="UniProtKB-KW"/>
</dbReference>
<dbReference type="Proteomes" id="UP000242972">
    <property type="component" value="Unassembled WGS sequence"/>
</dbReference>
<comment type="caution">
    <text evidence="9">The sequence shown here is derived from an EMBL/GenBank/DDBJ whole genome shotgun (WGS) entry which is preliminary data.</text>
</comment>
<reference evidence="9 10" key="1">
    <citation type="journal article" date="2014" name="BMC Genomics">
        <title>Comparison of environmental and isolate Sulfobacillus genomes reveals diverse carbon, sulfur, nitrogen, and hydrogen metabolisms.</title>
        <authorList>
            <person name="Justice N.B."/>
            <person name="Norman A."/>
            <person name="Brown C.T."/>
            <person name="Singh A."/>
            <person name="Thomas B.C."/>
            <person name="Banfield J.F."/>
        </authorList>
    </citation>
    <scope>NUCLEOTIDE SEQUENCE [LARGE SCALE GENOMIC DNA]</scope>
    <source>
        <strain evidence="9">AMDSBA4</strain>
    </source>
</reference>
<evidence type="ECO:0000256" key="4">
    <source>
        <dbReference type="ARBA" id="ARBA00022801"/>
    </source>
</evidence>
<evidence type="ECO:0000313" key="9">
    <source>
        <dbReference type="EMBL" id="PSR33179.1"/>
    </source>
</evidence>
<dbReference type="Pfam" id="PF02016">
    <property type="entry name" value="Peptidase_S66"/>
    <property type="match status" value="1"/>
</dbReference>
<evidence type="ECO:0000256" key="3">
    <source>
        <dbReference type="ARBA" id="ARBA00022670"/>
    </source>
</evidence>
<evidence type="ECO:0000259" key="7">
    <source>
        <dbReference type="Pfam" id="PF02016"/>
    </source>
</evidence>
<evidence type="ECO:0000256" key="5">
    <source>
        <dbReference type="ARBA" id="ARBA00022825"/>
    </source>
</evidence>
<feature type="domain" description="LD-carboxypeptidase C-terminal" evidence="8">
    <location>
        <begin position="179"/>
        <end position="290"/>
    </location>
</feature>
<feature type="active site" description="Charge relay system" evidence="6">
    <location>
        <position position="206"/>
    </location>
</feature>
<feature type="active site" description="Nucleophile" evidence="6">
    <location>
        <position position="111"/>
    </location>
</feature>
<dbReference type="Gene3D" id="3.50.30.60">
    <property type="entry name" value="LD-carboxypeptidase A C-terminal domain-like"/>
    <property type="match status" value="1"/>
</dbReference>
<name>A0A2T2XFB8_9FIRM</name>
<evidence type="ECO:0000256" key="1">
    <source>
        <dbReference type="ARBA" id="ARBA00010233"/>
    </source>
</evidence>
<protein>
    <submittedName>
        <fullName evidence="9">LD-carboxypeptidase</fullName>
    </submittedName>
</protein>